<dbReference type="Gene3D" id="3.40.50.300">
    <property type="entry name" value="P-loop containing nucleotide triphosphate hydrolases"/>
    <property type="match status" value="1"/>
</dbReference>
<keyword evidence="1" id="KW-0813">Transport</keyword>
<dbReference type="GO" id="GO:0098796">
    <property type="term" value="C:membrane protein complex"/>
    <property type="evidence" value="ECO:0007669"/>
    <property type="project" value="UniProtKB-ARBA"/>
</dbReference>
<keyword evidence="3 5" id="KW-0067">ATP-binding</keyword>
<evidence type="ECO:0000256" key="2">
    <source>
        <dbReference type="ARBA" id="ARBA00022741"/>
    </source>
</evidence>
<proteinExistence type="predicted"/>
<feature type="domain" description="ABC transporter" evidence="4">
    <location>
        <begin position="20"/>
        <end position="252"/>
    </location>
</feature>
<dbReference type="InterPro" id="IPR003439">
    <property type="entry name" value="ABC_transporter-like_ATP-bd"/>
</dbReference>
<dbReference type="AlphaFoldDB" id="A0A372GQG5"/>
<dbReference type="SUPFAM" id="SSF52540">
    <property type="entry name" value="P-loop containing nucleoside triphosphate hydrolases"/>
    <property type="match status" value="1"/>
</dbReference>
<keyword evidence="2" id="KW-0547">Nucleotide-binding</keyword>
<comment type="caution">
    <text evidence="5">The sequence shown here is derived from an EMBL/GenBank/DDBJ whole genome shotgun (WGS) entry which is preliminary data.</text>
</comment>
<protein>
    <submittedName>
        <fullName evidence="5">ABC transporter ATP-binding protein</fullName>
    </submittedName>
</protein>
<gene>
    <name evidence="5" type="ORF">D0T12_04130</name>
</gene>
<dbReference type="PANTHER" id="PTHR24220:SF685">
    <property type="entry name" value="ABC TRANSPORTER RELATED"/>
    <property type="match status" value="1"/>
</dbReference>
<reference evidence="5 6" key="1">
    <citation type="submission" date="2018-08" db="EMBL/GenBank/DDBJ databases">
        <title>Actinomadura spongicola sp. nov., isolated from marine sponge Leucetta chagosensis.</title>
        <authorList>
            <person name="Li L."/>
            <person name="Lin H.W."/>
        </authorList>
    </citation>
    <scope>NUCLEOTIDE SEQUENCE [LARGE SCALE GENOMIC DNA]</scope>
    <source>
        <strain evidence="5 6">LHW52907</strain>
    </source>
</reference>
<dbReference type="SMART" id="SM00382">
    <property type="entry name" value="AAA"/>
    <property type="match status" value="1"/>
</dbReference>
<evidence type="ECO:0000259" key="4">
    <source>
        <dbReference type="PROSITE" id="PS50893"/>
    </source>
</evidence>
<accession>A0A372GQG5</accession>
<dbReference type="PROSITE" id="PS00211">
    <property type="entry name" value="ABC_TRANSPORTER_1"/>
    <property type="match status" value="1"/>
</dbReference>
<dbReference type="RefSeq" id="WP_117398046.1">
    <property type="nucleotide sequence ID" value="NZ_QVNQ01000001.1"/>
</dbReference>
<dbReference type="InterPro" id="IPR027417">
    <property type="entry name" value="P-loop_NTPase"/>
</dbReference>
<dbReference type="InterPro" id="IPR017871">
    <property type="entry name" value="ABC_transporter-like_CS"/>
</dbReference>
<dbReference type="Pfam" id="PF00005">
    <property type="entry name" value="ABC_tran"/>
    <property type="match status" value="1"/>
</dbReference>
<dbReference type="InterPro" id="IPR015854">
    <property type="entry name" value="ABC_transpr_LolD-like"/>
</dbReference>
<evidence type="ECO:0000313" key="6">
    <source>
        <dbReference type="Proteomes" id="UP000262882"/>
    </source>
</evidence>
<evidence type="ECO:0000256" key="1">
    <source>
        <dbReference type="ARBA" id="ARBA00022448"/>
    </source>
</evidence>
<dbReference type="GO" id="GO:0005524">
    <property type="term" value="F:ATP binding"/>
    <property type="evidence" value="ECO:0007669"/>
    <property type="project" value="UniProtKB-KW"/>
</dbReference>
<dbReference type="CDD" id="cd03255">
    <property type="entry name" value="ABC_MJ0796_LolCDE_FtsE"/>
    <property type="match status" value="1"/>
</dbReference>
<dbReference type="InterPro" id="IPR003593">
    <property type="entry name" value="AAA+_ATPase"/>
</dbReference>
<dbReference type="EMBL" id="QVNQ01000001">
    <property type="protein sequence ID" value="RFS87600.1"/>
    <property type="molecule type" value="Genomic_DNA"/>
</dbReference>
<organism evidence="5 6">
    <name type="scientific">Actinomadura spongiicola</name>
    <dbReference type="NCBI Taxonomy" id="2303421"/>
    <lineage>
        <taxon>Bacteria</taxon>
        <taxon>Bacillati</taxon>
        <taxon>Actinomycetota</taxon>
        <taxon>Actinomycetes</taxon>
        <taxon>Streptosporangiales</taxon>
        <taxon>Thermomonosporaceae</taxon>
        <taxon>Actinomadura</taxon>
    </lineage>
</organism>
<dbReference type="FunFam" id="3.40.50.300:FF:000032">
    <property type="entry name" value="Export ABC transporter ATP-binding protein"/>
    <property type="match status" value="1"/>
</dbReference>
<dbReference type="PROSITE" id="PS50893">
    <property type="entry name" value="ABC_TRANSPORTER_2"/>
    <property type="match status" value="1"/>
</dbReference>
<dbReference type="PANTHER" id="PTHR24220">
    <property type="entry name" value="IMPORT ATP-BINDING PROTEIN"/>
    <property type="match status" value="1"/>
</dbReference>
<evidence type="ECO:0000256" key="3">
    <source>
        <dbReference type="ARBA" id="ARBA00022840"/>
    </source>
</evidence>
<dbReference type="Proteomes" id="UP000262882">
    <property type="component" value="Unassembled WGS sequence"/>
</dbReference>
<dbReference type="GO" id="GO:0022857">
    <property type="term" value="F:transmembrane transporter activity"/>
    <property type="evidence" value="ECO:0007669"/>
    <property type="project" value="TreeGrafter"/>
</dbReference>
<sequence>MSRPAAAGPQASAGAPVTSVQLHQVSRHYGTGEARVQALADVTVTFPAGTWTAVMGPSGSGKSTLLHCAAGLDRASSGRVVLAGQDITRATDATLTSLRRRTMGFIFQNFNLIGSLTAEQNVALPLKLAGARPSRADVRAALAAVGLADRARHRPRELSGGQQQRVAIARGMVTRPSVLFADEPTGALDTHSARMVLRLLRRMVDESGQTVVMVTHDPVAAANADAVVFLSDGRIVDRLIRPTAAGVAERLTRLEG</sequence>
<evidence type="ECO:0000313" key="5">
    <source>
        <dbReference type="EMBL" id="RFS87600.1"/>
    </source>
</evidence>
<dbReference type="InterPro" id="IPR017911">
    <property type="entry name" value="MacB-like_ATP-bd"/>
</dbReference>
<dbReference type="OrthoDB" id="9802264at2"/>
<name>A0A372GQG5_9ACTN</name>
<dbReference type="GO" id="GO:0016887">
    <property type="term" value="F:ATP hydrolysis activity"/>
    <property type="evidence" value="ECO:0007669"/>
    <property type="project" value="InterPro"/>
</dbReference>
<keyword evidence="6" id="KW-1185">Reference proteome</keyword>
<dbReference type="GO" id="GO:0005886">
    <property type="term" value="C:plasma membrane"/>
    <property type="evidence" value="ECO:0007669"/>
    <property type="project" value="TreeGrafter"/>
</dbReference>